<evidence type="ECO:0000313" key="3">
    <source>
        <dbReference type="EMBL" id="MSS17308.1"/>
    </source>
</evidence>
<dbReference type="RefSeq" id="WP_154327141.1">
    <property type="nucleotide sequence ID" value="NZ_CP045696.1"/>
</dbReference>
<dbReference type="SUPFAM" id="SSF53271">
    <property type="entry name" value="PRTase-like"/>
    <property type="match status" value="1"/>
</dbReference>
<dbReference type="AlphaFoldDB" id="A0A6L5XDH1"/>
<dbReference type="InterPro" id="IPR000836">
    <property type="entry name" value="PRTase_dom"/>
</dbReference>
<organism evidence="3 4">
    <name type="scientific">Sodaliphilus pleomorphus</name>
    <dbReference type="NCBI Taxonomy" id="2606626"/>
    <lineage>
        <taxon>Bacteria</taxon>
        <taxon>Pseudomonadati</taxon>
        <taxon>Bacteroidota</taxon>
        <taxon>Bacteroidia</taxon>
        <taxon>Bacteroidales</taxon>
        <taxon>Muribaculaceae</taxon>
        <taxon>Sodaliphilus</taxon>
    </lineage>
</organism>
<dbReference type="InterPro" id="IPR051910">
    <property type="entry name" value="ComF/GntX_DNA_util-trans"/>
</dbReference>
<dbReference type="EMBL" id="VULT01000007">
    <property type="protein sequence ID" value="MSS17308.1"/>
    <property type="molecule type" value="Genomic_DNA"/>
</dbReference>
<sequence length="235" mass="26174">MSKLSHIVTALTDVLLPRVCPVCGATLGSDEPYLCRSCLMQLPRTHYESIDFNVMEQHFAGKTPIERAAAYFYYEKQDPYAAIVHDIKYRNMPKMGRWLARRAACDMAPSGIWNGVDYLVPVPLHAFKLARRGYNQSDYLAQGLSDYTGIAIYEAIEAVKPHATLTHKGAYDRYRSSQGLYAAIPEASQELRGKWVMIVDDVVTTGATLLTCAETLAHIPGIKISLFTLAAARLQ</sequence>
<evidence type="ECO:0000256" key="1">
    <source>
        <dbReference type="ARBA" id="ARBA00008007"/>
    </source>
</evidence>
<feature type="domain" description="Phosphoribosyltransferase" evidence="2">
    <location>
        <begin position="183"/>
        <end position="224"/>
    </location>
</feature>
<dbReference type="PANTHER" id="PTHR47505:SF1">
    <property type="entry name" value="DNA UTILIZATION PROTEIN YHGH"/>
    <property type="match status" value="1"/>
</dbReference>
<dbReference type="Pfam" id="PF00156">
    <property type="entry name" value="Pribosyltran"/>
    <property type="match status" value="1"/>
</dbReference>
<comment type="caution">
    <text evidence="3">The sequence shown here is derived from an EMBL/GenBank/DDBJ whole genome shotgun (WGS) entry which is preliminary data.</text>
</comment>
<name>A0A6L5XDH1_9BACT</name>
<reference evidence="3 4" key="1">
    <citation type="submission" date="2019-08" db="EMBL/GenBank/DDBJ databases">
        <title>In-depth cultivation of the pig gut microbiome towards novel bacterial diversity and tailored functional studies.</title>
        <authorList>
            <person name="Wylensek D."/>
            <person name="Hitch T.C.A."/>
            <person name="Clavel T."/>
        </authorList>
    </citation>
    <scope>NUCLEOTIDE SEQUENCE [LARGE SCALE GENOMIC DNA]</scope>
    <source>
        <strain evidence="3 4">Oil-RF-744-WCA-WT-10</strain>
    </source>
</reference>
<evidence type="ECO:0000313" key="4">
    <source>
        <dbReference type="Proteomes" id="UP000483362"/>
    </source>
</evidence>
<dbReference type="Proteomes" id="UP000483362">
    <property type="component" value="Unassembled WGS sequence"/>
</dbReference>
<dbReference type="InterPro" id="IPR029057">
    <property type="entry name" value="PRTase-like"/>
</dbReference>
<comment type="similarity">
    <text evidence="1">Belongs to the ComF/GntX family.</text>
</comment>
<protein>
    <submittedName>
        <fullName evidence="3">ComF family protein</fullName>
    </submittedName>
</protein>
<accession>A0A6L5XDH1</accession>
<evidence type="ECO:0000259" key="2">
    <source>
        <dbReference type="Pfam" id="PF00156"/>
    </source>
</evidence>
<proteinExistence type="inferred from homology"/>
<keyword evidence="4" id="KW-1185">Reference proteome</keyword>
<dbReference type="Gene3D" id="3.40.50.2020">
    <property type="match status" value="1"/>
</dbReference>
<gene>
    <name evidence="3" type="ORF">FYJ29_05955</name>
</gene>
<dbReference type="PANTHER" id="PTHR47505">
    <property type="entry name" value="DNA UTILIZATION PROTEIN YHGH"/>
    <property type="match status" value="1"/>
</dbReference>
<dbReference type="CDD" id="cd06223">
    <property type="entry name" value="PRTases_typeI"/>
    <property type="match status" value="1"/>
</dbReference>